<keyword evidence="2" id="KW-1185">Reference proteome</keyword>
<dbReference type="Proteomes" id="UP000400981">
    <property type="component" value="Unassembled WGS sequence"/>
</dbReference>
<gene>
    <name evidence="1" type="ORF">PEP31012_01841</name>
</gene>
<accession>A0A5E4U6N1</accession>
<organism evidence="1 2">
    <name type="scientific">Pandoraea eparura</name>
    <dbReference type="NCBI Taxonomy" id="2508291"/>
    <lineage>
        <taxon>Bacteria</taxon>
        <taxon>Pseudomonadati</taxon>
        <taxon>Pseudomonadota</taxon>
        <taxon>Betaproteobacteria</taxon>
        <taxon>Burkholderiales</taxon>
        <taxon>Burkholderiaceae</taxon>
        <taxon>Pandoraea</taxon>
    </lineage>
</organism>
<sequence length="295" mass="32367">MRTSPMLPTGLSVRHPRDGSPVYFTVTDSRRHDLGDDLRIALIRWVRLHHQTVASSRCTTADLLAHAGTTPSVPVAATRHIAELAVLALFFVENNLPWLDELPNQSDFLAWFQRHKRPAPADSTVRLLRRAWSVMRAQSAIHNECPWPSLDLRKPRLQLEAADVIGTFAANPLKRLLDTLLHDGAHVAAVQVPDMIVSHEAGLIAALAAAVPPAIQALTESGRTDLRPAVYQLKLSDLGQLAVSPALALARPTGRLRFERRATMPNVKRATQTTPDQGNALALPDASLILDQEQT</sequence>
<dbReference type="AlphaFoldDB" id="A0A5E4U6N1"/>
<protein>
    <submittedName>
        <fullName evidence="1">Uncharacterized protein</fullName>
    </submittedName>
</protein>
<evidence type="ECO:0000313" key="2">
    <source>
        <dbReference type="Proteomes" id="UP000400981"/>
    </source>
</evidence>
<name>A0A5E4U6N1_9BURK</name>
<proteinExistence type="predicted"/>
<evidence type="ECO:0000313" key="1">
    <source>
        <dbReference type="EMBL" id="VVD95675.1"/>
    </source>
</evidence>
<reference evidence="1 2" key="1">
    <citation type="submission" date="2019-08" db="EMBL/GenBank/DDBJ databases">
        <authorList>
            <person name="Peeters C."/>
        </authorList>
    </citation>
    <scope>NUCLEOTIDE SEQUENCE [LARGE SCALE GENOMIC DNA]</scope>
    <source>
        <strain evidence="1 2">LMG 31012</strain>
    </source>
</reference>
<dbReference type="EMBL" id="CABPSH010000003">
    <property type="protein sequence ID" value="VVD95675.1"/>
    <property type="molecule type" value="Genomic_DNA"/>
</dbReference>